<feature type="domain" description="BPTI/Kunitz inhibitor" evidence="7">
    <location>
        <begin position="19"/>
        <end position="69"/>
    </location>
</feature>
<dbReference type="InterPro" id="IPR020901">
    <property type="entry name" value="Prtase_inh_Kunz-CS"/>
</dbReference>
<accession>A0A1E1X1Y5</accession>
<dbReference type="GO" id="GO:0005576">
    <property type="term" value="C:extracellular region"/>
    <property type="evidence" value="ECO:0007669"/>
    <property type="project" value="UniProtKB-SubCell"/>
</dbReference>
<evidence type="ECO:0000256" key="5">
    <source>
        <dbReference type="ARBA" id="ARBA00022900"/>
    </source>
</evidence>
<feature type="non-terminal residue" evidence="8">
    <location>
        <position position="1"/>
    </location>
</feature>
<evidence type="ECO:0000256" key="1">
    <source>
        <dbReference type="ARBA" id="ARBA00004613"/>
    </source>
</evidence>
<feature type="domain" description="BPTI/Kunitz inhibitor" evidence="7">
    <location>
        <begin position="79"/>
        <end position="129"/>
    </location>
</feature>
<dbReference type="CDD" id="cd00109">
    <property type="entry name" value="Kunitz-type"/>
    <property type="match status" value="1"/>
</dbReference>
<sequence>LLALALCAQATSYGTPRHCLKPPPTGFCGAWFPQWYYDPSSHQCKAFIYGGCGGNSNMFASEWKCQQSCLPGVPLGPVCSLPPVTGPCRAHFLSWAYDPAAGHCRFFIFGGCYGNANNFKTCVECMKRCTGRKFSQISPVCRALHVDLKIYRLHHDPNAWEYD</sequence>
<evidence type="ECO:0000256" key="2">
    <source>
        <dbReference type="ARBA" id="ARBA00022525"/>
    </source>
</evidence>
<evidence type="ECO:0000256" key="6">
    <source>
        <dbReference type="ARBA" id="ARBA00023157"/>
    </source>
</evidence>
<dbReference type="PRINTS" id="PR00759">
    <property type="entry name" value="BASICPTASE"/>
</dbReference>
<dbReference type="SMART" id="SM00131">
    <property type="entry name" value="KU"/>
    <property type="match status" value="2"/>
</dbReference>
<proteinExistence type="evidence at transcript level"/>
<dbReference type="InterPro" id="IPR002223">
    <property type="entry name" value="Kunitz_BPTI"/>
</dbReference>
<dbReference type="CDD" id="cd22638">
    <property type="entry name" value="Kunitz_amblin-like"/>
    <property type="match status" value="1"/>
</dbReference>
<keyword evidence="3" id="KW-0646">Protease inhibitor</keyword>
<dbReference type="Gene3D" id="4.10.410.10">
    <property type="entry name" value="Pancreatic trypsin inhibitor Kunitz domain"/>
    <property type="match status" value="2"/>
</dbReference>
<keyword evidence="6" id="KW-1015">Disulfide bond</keyword>
<dbReference type="FunFam" id="4.10.410.10:FF:000020">
    <property type="entry name" value="Collagen, type VI, alpha 3"/>
    <property type="match status" value="2"/>
</dbReference>
<evidence type="ECO:0000259" key="7">
    <source>
        <dbReference type="PROSITE" id="PS50279"/>
    </source>
</evidence>
<dbReference type="PROSITE" id="PS50279">
    <property type="entry name" value="BPTI_KUNITZ_2"/>
    <property type="match status" value="2"/>
</dbReference>
<evidence type="ECO:0000313" key="8">
    <source>
        <dbReference type="EMBL" id="JAT93254.1"/>
    </source>
</evidence>
<dbReference type="AlphaFoldDB" id="A0A1E1X1Y5"/>
<organism evidence="8">
    <name type="scientific">Amblyomma aureolatum</name>
    <dbReference type="NCBI Taxonomy" id="187763"/>
    <lineage>
        <taxon>Eukaryota</taxon>
        <taxon>Metazoa</taxon>
        <taxon>Ecdysozoa</taxon>
        <taxon>Arthropoda</taxon>
        <taxon>Chelicerata</taxon>
        <taxon>Arachnida</taxon>
        <taxon>Acari</taxon>
        <taxon>Parasitiformes</taxon>
        <taxon>Ixodida</taxon>
        <taxon>Ixodoidea</taxon>
        <taxon>Ixodidae</taxon>
        <taxon>Amblyomminae</taxon>
        <taxon>Amblyomma</taxon>
    </lineage>
</organism>
<dbReference type="SUPFAM" id="SSF57362">
    <property type="entry name" value="BPTI-like"/>
    <property type="match status" value="2"/>
</dbReference>
<evidence type="ECO:0000256" key="3">
    <source>
        <dbReference type="ARBA" id="ARBA00022690"/>
    </source>
</evidence>
<keyword evidence="5" id="KW-0722">Serine protease inhibitor</keyword>
<dbReference type="InterPro" id="IPR036880">
    <property type="entry name" value="Kunitz_BPTI_sf"/>
</dbReference>
<dbReference type="Pfam" id="PF00014">
    <property type="entry name" value="Kunitz_BPTI"/>
    <property type="match status" value="2"/>
</dbReference>
<keyword evidence="2" id="KW-0964">Secreted</keyword>
<name>A0A1E1X1Y5_9ACAR</name>
<dbReference type="PANTHER" id="PTHR10083">
    <property type="entry name" value="KUNITZ-TYPE PROTEASE INHIBITOR-RELATED"/>
    <property type="match status" value="1"/>
</dbReference>
<evidence type="ECO:0000256" key="4">
    <source>
        <dbReference type="ARBA" id="ARBA00022737"/>
    </source>
</evidence>
<dbReference type="InterPro" id="IPR050098">
    <property type="entry name" value="TFPI/VKTCI-like"/>
</dbReference>
<dbReference type="GO" id="GO:0004867">
    <property type="term" value="F:serine-type endopeptidase inhibitor activity"/>
    <property type="evidence" value="ECO:0007669"/>
    <property type="project" value="UniProtKB-KW"/>
</dbReference>
<comment type="subcellular location">
    <subcellularLocation>
        <location evidence="1">Secreted</location>
    </subcellularLocation>
</comment>
<protein>
    <recommendedName>
        <fullName evidence="7">BPTI/Kunitz inhibitor domain-containing protein</fullName>
    </recommendedName>
</protein>
<dbReference type="PROSITE" id="PS00280">
    <property type="entry name" value="BPTI_KUNITZ_1"/>
    <property type="match status" value="2"/>
</dbReference>
<dbReference type="EMBL" id="GFAC01005934">
    <property type="protein sequence ID" value="JAT93254.1"/>
    <property type="molecule type" value="mRNA"/>
</dbReference>
<keyword evidence="4" id="KW-0677">Repeat</keyword>
<reference evidence="8" key="1">
    <citation type="journal article" date="2017" name="Front. Cell. Infect. Microbiol.">
        <title>The Distinct Transcriptional Response of the Midgut of Amblyomma sculptum and Amblyomma aureolatum Ticks to Rickettsia rickettsii Correlates to Their Differences in Susceptibility to Infection.</title>
        <authorList>
            <person name="Martins L.A."/>
            <person name="Galletti M.F.B.M."/>
            <person name="Ribeiro J.M."/>
            <person name="Fujita A."/>
            <person name="Costa F.B."/>
            <person name="Labruna M.B."/>
            <person name="Daffre S."/>
            <person name="Fogaca A.C."/>
        </authorList>
    </citation>
    <scope>NUCLEOTIDE SEQUENCE</scope>
</reference>